<proteinExistence type="inferred from homology"/>
<name>Q1IU02_KORVE</name>
<accession>Q1IU02</accession>
<dbReference type="InterPro" id="IPR002347">
    <property type="entry name" value="SDR_fam"/>
</dbReference>
<dbReference type="PRINTS" id="PR00081">
    <property type="entry name" value="GDHRDH"/>
</dbReference>
<dbReference type="HOGENOM" id="CLU_010194_1_0_0"/>
<keyword evidence="4" id="KW-1185">Reference proteome</keyword>
<dbReference type="NCBIfam" id="NF005559">
    <property type="entry name" value="PRK07231.1"/>
    <property type="match status" value="1"/>
</dbReference>
<dbReference type="FunFam" id="3.40.50.720:FF:000084">
    <property type="entry name" value="Short-chain dehydrogenase reductase"/>
    <property type="match status" value="1"/>
</dbReference>
<dbReference type="EMBL" id="CP000360">
    <property type="protein sequence ID" value="ABF39648.1"/>
    <property type="molecule type" value="Genomic_DNA"/>
</dbReference>
<dbReference type="PRINTS" id="PR00080">
    <property type="entry name" value="SDRFAMILY"/>
</dbReference>
<gene>
    <name evidence="3" type="ordered locus">Acid345_0643</name>
</gene>
<dbReference type="InterPro" id="IPR020904">
    <property type="entry name" value="Sc_DH/Rdtase_CS"/>
</dbReference>
<dbReference type="Gene3D" id="3.40.50.720">
    <property type="entry name" value="NAD(P)-binding Rossmann-like Domain"/>
    <property type="match status" value="1"/>
</dbReference>
<dbReference type="Proteomes" id="UP000002432">
    <property type="component" value="Chromosome"/>
</dbReference>
<dbReference type="PANTHER" id="PTHR24321">
    <property type="entry name" value="DEHYDROGENASES, SHORT CHAIN"/>
    <property type="match status" value="1"/>
</dbReference>
<dbReference type="PANTHER" id="PTHR24321:SF8">
    <property type="entry name" value="ESTRADIOL 17-BETA-DEHYDROGENASE 8-RELATED"/>
    <property type="match status" value="1"/>
</dbReference>
<comment type="similarity">
    <text evidence="1">Belongs to the short-chain dehydrogenases/reductases (SDR) family.</text>
</comment>
<sequence>MKIDLSGKVAVVTGGAMGIGEACARKIALAGASVAILDPNEDAGTKTAAAIRAHGGECKFFRCDVSKSKDVEQAVGDVITKHSQIDILVSNAGIQYYGDVITTPEDDWDRVIGVNLKGCFLISKFCVPHMISNGGAIVVLGSVQSFTAIQNSAAYVTSKHAVLGLARAMALDYAHKGIRVNCVCPGTIDTPMLHWAASLSPDPESVIRTCDRMHALGRIGKPDEVADAVLYLASPMSSFITGAALLVDGGMLVPAGGMAFQEGGTGASTKK</sequence>
<dbReference type="KEGG" id="aba:Acid345_0643"/>
<dbReference type="RefSeq" id="WP_011521450.1">
    <property type="nucleotide sequence ID" value="NC_008009.1"/>
</dbReference>
<dbReference type="eggNOG" id="COG1028">
    <property type="taxonomic scope" value="Bacteria"/>
</dbReference>
<dbReference type="Pfam" id="PF13561">
    <property type="entry name" value="adh_short_C2"/>
    <property type="match status" value="1"/>
</dbReference>
<dbReference type="AlphaFoldDB" id="Q1IU02"/>
<protein>
    <submittedName>
        <fullName evidence="3">Short-chain dehydrogenase/reductase SDR</fullName>
    </submittedName>
</protein>
<keyword evidence="2" id="KW-0560">Oxidoreductase</keyword>
<evidence type="ECO:0000256" key="2">
    <source>
        <dbReference type="ARBA" id="ARBA00023002"/>
    </source>
</evidence>
<dbReference type="CDD" id="cd05233">
    <property type="entry name" value="SDR_c"/>
    <property type="match status" value="1"/>
</dbReference>
<reference evidence="3 4" key="1">
    <citation type="journal article" date="2009" name="Appl. Environ. Microbiol.">
        <title>Three genomes from the phylum Acidobacteria provide insight into the lifestyles of these microorganisms in soils.</title>
        <authorList>
            <person name="Ward N.L."/>
            <person name="Challacombe J.F."/>
            <person name="Janssen P.H."/>
            <person name="Henrissat B."/>
            <person name="Coutinho P.M."/>
            <person name="Wu M."/>
            <person name="Xie G."/>
            <person name="Haft D.H."/>
            <person name="Sait M."/>
            <person name="Badger J."/>
            <person name="Barabote R.D."/>
            <person name="Bradley B."/>
            <person name="Brettin T.S."/>
            <person name="Brinkac L.M."/>
            <person name="Bruce D."/>
            <person name="Creasy T."/>
            <person name="Daugherty S.C."/>
            <person name="Davidsen T.M."/>
            <person name="DeBoy R.T."/>
            <person name="Detter J.C."/>
            <person name="Dodson R.J."/>
            <person name="Durkin A.S."/>
            <person name="Ganapathy A."/>
            <person name="Gwinn-Giglio M."/>
            <person name="Han C.S."/>
            <person name="Khouri H."/>
            <person name="Kiss H."/>
            <person name="Kothari S.P."/>
            <person name="Madupu R."/>
            <person name="Nelson K.E."/>
            <person name="Nelson W.C."/>
            <person name="Paulsen I."/>
            <person name="Penn K."/>
            <person name="Ren Q."/>
            <person name="Rosovitz M.J."/>
            <person name="Selengut J.D."/>
            <person name="Shrivastava S."/>
            <person name="Sullivan S.A."/>
            <person name="Tapia R."/>
            <person name="Thompson L.S."/>
            <person name="Watkins K.L."/>
            <person name="Yang Q."/>
            <person name="Yu C."/>
            <person name="Zafar N."/>
            <person name="Zhou L."/>
            <person name="Kuske C.R."/>
        </authorList>
    </citation>
    <scope>NUCLEOTIDE SEQUENCE [LARGE SCALE GENOMIC DNA]</scope>
    <source>
        <strain evidence="3 4">Ellin345</strain>
    </source>
</reference>
<evidence type="ECO:0000256" key="1">
    <source>
        <dbReference type="ARBA" id="ARBA00006484"/>
    </source>
</evidence>
<evidence type="ECO:0000313" key="3">
    <source>
        <dbReference type="EMBL" id="ABF39648.1"/>
    </source>
</evidence>
<organism evidence="3 4">
    <name type="scientific">Koribacter versatilis (strain Ellin345)</name>
    <dbReference type="NCBI Taxonomy" id="204669"/>
    <lineage>
        <taxon>Bacteria</taxon>
        <taxon>Pseudomonadati</taxon>
        <taxon>Acidobacteriota</taxon>
        <taxon>Terriglobia</taxon>
        <taxon>Terriglobales</taxon>
        <taxon>Candidatus Korobacteraceae</taxon>
        <taxon>Candidatus Korobacter</taxon>
    </lineage>
</organism>
<dbReference type="InterPro" id="IPR036291">
    <property type="entry name" value="NAD(P)-bd_dom_sf"/>
</dbReference>
<dbReference type="EnsemblBacteria" id="ABF39648">
    <property type="protein sequence ID" value="ABF39648"/>
    <property type="gene ID" value="Acid345_0643"/>
</dbReference>
<evidence type="ECO:0000313" key="4">
    <source>
        <dbReference type="Proteomes" id="UP000002432"/>
    </source>
</evidence>
<dbReference type="GO" id="GO:0016491">
    <property type="term" value="F:oxidoreductase activity"/>
    <property type="evidence" value="ECO:0007669"/>
    <property type="project" value="UniProtKB-KW"/>
</dbReference>
<dbReference type="PROSITE" id="PS00061">
    <property type="entry name" value="ADH_SHORT"/>
    <property type="match status" value="1"/>
</dbReference>
<dbReference type="STRING" id="204669.Acid345_0643"/>
<dbReference type="SUPFAM" id="SSF51735">
    <property type="entry name" value="NAD(P)-binding Rossmann-fold domains"/>
    <property type="match status" value="1"/>
</dbReference>